<accession>A0A0F9IAF3</accession>
<name>A0A0F9IAF3_9ZZZZ</name>
<proteinExistence type="predicted"/>
<protein>
    <submittedName>
        <fullName evidence="1">Uncharacterized protein</fullName>
    </submittedName>
</protein>
<feature type="non-terminal residue" evidence="1">
    <location>
        <position position="1"/>
    </location>
</feature>
<evidence type="ECO:0000313" key="1">
    <source>
        <dbReference type="EMBL" id="KKL84392.1"/>
    </source>
</evidence>
<reference evidence="1" key="1">
    <citation type="journal article" date="2015" name="Nature">
        <title>Complex archaea that bridge the gap between prokaryotes and eukaryotes.</title>
        <authorList>
            <person name="Spang A."/>
            <person name="Saw J.H."/>
            <person name="Jorgensen S.L."/>
            <person name="Zaremba-Niedzwiedzka K."/>
            <person name="Martijn J."/>
            <person name="Lind A.E."/>
            <person name="van Eijk R."/>
            <person name="Schleper C."/>
            <person name="Guy L."/>
            <person name="Ettema T.J."/>
        </authorList>
    </citation>
    <scope>NUCLEOTIDE SEQUENCE</scope>
</reference>
<dbReference type="EMBL" id="LAZR01021708">
    <property type="protein sequence ID" value="KKL84392.1"/>
    <property type="molecule type" value="Genomic_DNA"/>
</dbReference>
<comment type="caution">
    <text evidence="1">The sequence shown here is derived from an EMBL/GenBank/DDBJ whole genome shotgun (WGS) entry which is preliminary data.</text>
</comment>
<sequence>ARCLKCGAEARKIKDLAVTMYLEKK</sequence>
<dbReference type="AlphaFoldDB" id="A0A0F9IAF3"/>
<organism evidence="1">
    <name type="scientific">marine sediment metagenome</name>
    <dbReference type="NCBI Taxonomy" id="412755"/>
    <lineage>
        <taxon>unclassified sequences</taxon>
        <taxon>metagenomes</taxon>
        <taxon>ecological metagenomes</taxon>
    </lineage>
</organism>
<gene>
    <name evidence="1" type="ORF">LCGC14_1965260</name>
</gene>